<keyword evidence="2" id="KW-0732">Signal</keyword>
<dbReference type="PANTHER" id="PTHR39335">
    <property type="entry name" value="BLL4220 PROTEIN"/>
    <property type="match status" value="1"/>
</dbReference>
<evidence type="ECO:0008006" key="5">
    <source>
        <dbReference type="Google" id="ProtNLM"/>
    </source>
</evidence>
<protein>
    <recommendedName>
        <fullName evidence="5">Lipoprotein with Yx(FWY)xxD motif</fullName>
    </recommendedName>
</protein>
<accession>A0ABP6PA96</accession>
<organism evidence="3 4">
    <name type="scientific">Blastococcus jejuensis</name>
    <dbReference type="NCBI Taxonomy" id="351224"/>
    <lineage>
        <taxon>Bacteria</taxon>
        <taxon>Bacillati</taxon>
        <taxon>Actinomycetota</taxon>
        <taxon>Actinomycetes</taxon>
        <taxon>Geodermatophilales</taxon>
        <taxon>Geodermatophilaceae</taxon>
        <taxon>Blastococcus</taxon>
    </lineage>
</organism>
<dbReference type="PROSITE" id="PS51257">
    <property type="entry name" value="PROKAR_LIPOPROTEIN"/>
    <property type="match status" value="1"/>
</dbReference>
<dbReference type="EMBL" id="BAAAVV010000006">
    <property type="protein sequence ID" value="GAA3173014.1"/>
    <property type="molecule type" value="Genomic_DNA"/>
</dbReference>
<gene>
    <name evidence="3" type="ORF">GCM10010531_28190</name>
</gene>
<dbReference type="Proteomes" id="UP001499924">
    <property type="component" value="Unassembled WGS sequence"/>
</dbReference>
<reference evidence="4" key="1">
    <citation type="journal article" date="2019" name="Int. J. Syst. Evol. Microbiol.">
        <title>The Global Catalogue of Microorganisms (GCM) 10K type strain sequencing project: providing services to taxonomists for standard genome sequencing and annotation.</title>
        <authorList>
            <consortium name="The Broad Institute Genomics Platform"/>
            <consortium name="The Broad Institute Genome Sequencing Center for Infectious Disease"/>
            <person name="Wu L."/>
            <person name="Ma J."/>
        </authorList>
    </citation>
    <scope>NUCLEOTIDE SEQUENCE [LARGE SCALE GENOMIC DNA]</scope>
    <source>
        <strain evidence="4">JCM 15614</strain>
    </source>
</reference>
<comment type="caution">
    <text evidence="3">The sequence shown here is derived from an EMBL/GenBank/DDBJ whole genome shotgun (WGS) entry which is preliminary data.</text>
</comment>
<proteinExistence type="predicted"/>
<evidence type="ECO:0000313" key="4">
    <source>
        <dbReference type="Proteomes" id="UP001499924"/>
    </source>
</evidence>
<dbReference type="InterPro" id="IPR005297">
    <property type="entry name" value="Lipoprotein_repeat"/>
</dbReference>
<dbReference type="Pfam" id="PF03640">
    <property type="entry name" value="Lipoprotein_15"/>
    <property type="match status" value="1"/>
</dbReference>
<evidence type="ECO:0000256" key="2">
    <source>
        <dbReference type="SAM" id="SignalP"/>
    </source>
</evidence>
<evidence type="ECO:0000256" key="1">
    <source>
        <dbReference type="SAM" id="MobiDB-lite"/>
    </source>
</evidence>
<sequence>MRFPRPIGAVLVAIGLFATACGGGTAESSSASSSAATTPAPTTTSAPPSTAAPSSSPAAAAGIEITTGDSDYGVMLFDRPGQAIYLFDRETTAQPACYGDCAADWPPVLTTGAPQGAGDVRGDLLGTTQRDDGTTQVTYGGHPLYYYAHEDPGEVLCHDVDEYGGTWLVVTPEGTPAP</sequence>
<feature type="region of interest" description="Disordered" evidence="1">
    <location>
        <begin position="28"/>
        <end position="58"/>
    </location>
</feature>
<keyword evidence="4" id="KW-1185">Reference proteome</keyword>
<name>A0ABP6PA96_9ACTN</name>
<feature type="signal peptide" evidence="2">
    <location>
        <begin position="1"/>
        <end position="20"/>
    </location>
</feature>
<evidence type="ECO:0000313" key="3">
    <source>
        <dbReference type="EMBL" id="GAA3173014.1"/>
    </source>
</evidence>
<feature type="chain" id="PRO_5046497745" description="Lipoprotein with Yx(FWY)xxD motif" evidence="2">
    <location>
        <begin position="21"/>
        <end position="178"/>
    </location>
</feature>
<dbReference type="PANTHER" id="PTHR39335:SF1">
    <property type="entry name" value="BLL4220 PROTEIN"/>
    <property type="match status" value="1"/>
</dbReference>
<dbReference type="RefSeq" id="WP_344689569.1">
    <property type="nucleotide sequence ID" value="NZ_BAAAVV010000006.1"/>
</dbReference>